<dbReference type="GO" id="GO:0015074">
    <property type="term" value="P:DNA integration"/>
    <property type="evidence" value="ECO:0007669"/>
    <property type="project" value="InterPro"/>
</dbReference>
<dbReference type="PROSITE" id="PS50994">
    <property type="entry name" value="INTEGRASE"/>
    <property type="match status" value="1"/>
</dbReference>
<sequence length="265" mass="31098">MIEVQFDVSVKQMRTDNGSEFVNKEMESLLRENGILHQRTCPYTPQQNGVVERKHRSILEVARSLSFQACLPKFLWPYSLMAAVQIINTLPSDKLGWKCPFELLHGTAPIYAMFRIFGCLCYAKKLEPHRRKFDERAVACAVLGYVSGTKGYRVYNLQTKDIFITRDIVFYEDKFPFFQERETEGVQQTAMPLPVIQNEVQEYIEPLPTPGLQEHNTTEPEAVPQRKGNRERRPPYWMKDYSQYSMNKQSRIRDGWRPCKRSYRP</sequence>
<reference evidence="3" key="1">
    <citation type="submission" date="2019-12" db="EMBL/GenBank/DDBJ databases">
        <authorList>
            <person name="Scholes J."/>
        </authorList>
    </citation>
    <scope>NUCLEOTIDE SEQUENCE</scope>
</reference>
<dbReference type="AlphaFoldDB" id="A0A9N7NPM7"/>
<dbReference type="PANTHER" id="PTHR42648:SF31">
    <property type="entry name" value="RNA-DIRECTED DNA POLYMERASE"/>
    <property type="match status" value="1"/>
</dbReference>
<dbReference type="PANTHER" id="PTHR42648">
    <property type="entry name" value="TRANSPOSASE, PUTATIVE-RELATED"/>
    <property type="match status" value="1"/>
</dbReference>
<dbReference type="Gene3D" id="3.30.420.10">
    <property type="entry name" value="Ribonuclease H-like superfamily/Ribonuclease H"/>
    <property type="match status" value="1"/>
</dbReference>
<evidence type="ECO:0000313" key="3">
    <source>
        <dbReference type="EMBL" id="CAA0840091.1"/>
    </source>
</evidence>
<keyword evidence="4" id="KW-1185">Reference proteome</keyword>
<dbReference type="Proteomes" id="UP001153555">
    <property type="component" value="Unassembled WGS sequence"/>
</dbReference>
<dbReference type="InterPro" id="IPR057670">
    <property type="entry name" value="SH3_retrovirus"/>
</dbReference>
<evidence type="ECO:0000256" key="1">
    <source>
        <dbReference type="SAM" id="MobiDB-lite"/>
    </source>
</evidence>
<dbReference type="InterPro" id="IPR039537">
    <property type="entry name" value="Retrotran_Ty1/copia-like"/>
</dbReference>
<evidence type="ECO:0000259" key="2">
    <source>
        <dbReference type="PROSITE" id="PS50994"/>
    </source>
</evidence>
<dbReference type="InterPro" id="IPR036397">
    <property type="entry name" value="RNaseH_sf"/>
</dbReference>
<dbReference type="EMBL" id="CACSLK010031655">
    <property type="protein sequence ID" value="CAA0840091.1"/>
    <property type="molecule type" value="Genomic_DNA"/>
</dbReference>
<dbReference type="InterPro" id="IPR001584">
    <property type="entry name" value="Integrase_cat-core"/>
</dbReference>
<proteinExistence type="predicted"/>
<dbReference type="SUPFAM" id="SSF53098">
    <property type="entry name" value="Ribonuclease H-like"/>
    <property type="match status" value="1"/>
</dbReference>
<gene>
    <name evidence="3" type="ORF">SHERM_06546</name>
</gene>
<evidence type="ECO:0000313" key="4">
    <source>
        <dbReference type="Proteomes" id="UP001153555"/>
    </source>
</evidence>
<organism evidence="3 4">
    <name type="scientific">Striga hermonthica</name>
    <name type="common">Purple witchweed</name>
    <name type="synonym">Buchnera hermonthica</name>
    <dbReference type="NCBI Taxonomy" id="68872"/>
    <lineage>
        <taxon>Eukaryota</taxon>
        <taxon>Viridiplantae</taxon>
        <taxon>Streptophyta</taxon>
        <taxon>Embryophyta</taxon>
        <taxon>Tracheophyta</taxon>
        <taxon>Spermatophyta</taxon>
        <taxon>Magnoliopsida</taxon>
        <taxon>eudicotyledons</taxon>
        <taxon>Gunneridae</taxon>
        <taxon>Pentapetalae</taxon>
        <taxon>asterids</taxon>
        <taxon>lamiids</taxon>
        <taxon>Lamiales</taxon>
        <taxon>Orobanchaceae</taxon>
        <taxon>Buchnereae</taxon>
        <taxon>Striga</taxon>
    </lineage>
</organism>
<feature type="domain" description="Integrase catalytic" evidence="2">
    <location>
        <begin position="1"/>
        <end position="108"/>
    </location>
</feature>
<protein>
    <submittedName>
        <fullName evidence="3">Uncharacterized mitochondrial protein AtMg00710</fullName>
    </submittedName>
</protein>
<dbReference type="GO" id="GO:0003676">
    <property type="term" value="F:nucleic acid binding"/>
    <property type="evidence" value="ECO:0007669"/>
    <property type="project" value="InterPro"/>
</dbReference>
<feature type="region of interest" description="Disordered" evidence="1">
    <location>
        <begin position="208"/>
        <end position="243"/>
    </location>
</feature>
<name>A0A9N7NPM7_STRHE</name>
<dbReference type="Pfam" id="PF25597">
    <property type="entry name" value="SH3_retrovirus"/>
    <property type="match status" value="1"/>
</dbReference>
<comment type="caution">
    <text evidence="3">The sequence shown here is derived from an EMBL/GenBank/DDBJ whole genome shotgun (WGS) entry which is preliminary data.</text>
</comment>
<accession>A0A9N7NPM7</accession>
<dbReference type="OrthoDB" id="1750165at2759"/>
<dbReference type="InterPro" id="IPR012337">
    <property type="entry name" value="RNaseH-like_sf"/>
</dbReference>